<dbReference type="PRINTS" id="PR00813">
    <property type="entry name" value="BCTERIALGSPG"/>
</dbReference>
<evidence type="ECO:0000313" key="3">
    <source>
        <dbReference type="EMBL" id="TWT19770.1"/>
    </source>
</evidence>
<keyword evidence="2" id="KW-0472">Membrane</keyword>
<keyword evidence="2" id="KW-0812">Transmembrane</keyword>
<reference evidence="3 4" key="1">
    <citation type="submission" date="2019-07" db="EMBL/GenBank/DDBJ databases">
        <title>Luteimonas sp. YD-1 nov., isolated from acidic soil.</title>
        <authorList>
            <person name="Zhou J."/>
        </authorList>
    </citation>
    <scope>NUCLEOTIDE SEQUENCE [LARGE SCALE GENOMIC DNA]</scope>
    <source>
        <strain evidence="3 4">YD-1</strain>
    </source>
</reference>
<gene>
    <name evidence="3" type="ORF">FQY79_08060</name>
</gene>
<dbReference type="EMBL" id="VOHE01000003">
    <property type="protein sequence ID" value="TWT19770.1"/>
    <property type="molecule type" value="Genomic_DNA"/>
</dbReference>
<evidence type="ECO:0000256" key="2">
    <source>
        <dbReference type="SAM" id="Phobius"/>
    </source>
</evidence>
<evidence type="ECO:0000313" key="4">
    <source>
        <dbReference type="Proteomes" id="UP000315949"/>
    </source>
</evidence>
<dbReference type="Proteomes" id="UP000315949">
    <property type="component" value="Unassembled WGS sequence"/>
</dbReference>
<dbReference type="GO" id="GO:0015627">
    <property type="term" value="C:type II protein secretion system complex"/>
    <property type="evidence" value="ECO:0007669"/>
    <property type="project" value="InterPro"/>
</dbReference>
<dbReference type="OrthoDB" id="5296638at2"/>
<feature type="transmembrane region" description="Helical" evidence="2">
    <location>
        <begin position="42"/>
        <end position="63"/>
    </location>
</feature>
<dbReference type="InterPro" id="IPR000983">
    <property type="entry name" value="Bac_GSPG_pilin"/>
</dbReference>
<dbReference type="PANTHER" id="PTHR30093:SF47">
    <property type="entry name" value="TYPE IV PILUS NON-CORE MINOR PILIN PILE"/>
    <property type="match status" value="1"/>
</dbReference>
<sequence>MREAVVATAQVNQRHWIQGETNVRREPTITGRRGHRQQGFTLIELMIVVAIVGVLVAIAYPSYTDSVRKGKRGQAKGQLVELAQRAERYRTVNNGSFAGFWDTVPSTDRRSPKEGTVAYTLDFAATDGGAGFTLSAVPQGAQTADTRCMTLTLTDTGKKGVTGGATGTVADCW</sequence>
<accession>A0A5C5U2Z2</accession>
<dbReference type="GO" id="GO:0015628">
    <property type="term" value="P:protein secretion by the type II secretion system"/>
    <property type="evidence" value="ECO:0007669"/>
    <property type="project" value="InterPro"/>
</dbReference>
<dbReference type="Gene3D" id="3.30.700.10">
    <property type="entry name" value="Glycoprotein, Type 4 Pilin"/>
    <property type="match status" value="1"/>
</dbReference>
<name>A0A5C5U2Z2_9GAMM</name>
<dbReference type="InterPro" id="IPR031982">
    <property type="entry name" value="PilE-like"/>
</dbReference>
<organism evidence="3 4">
    <name type="scientific">Luteimonas wenzhouensis</name>
    <dbReference type="NCBI Taxonomy" id="2599615"/>
    <lineage>
        <taxon>Bacteria</taxon>
        <taxon>Pseudomonadati</taxon>
        <taxon>Pseudomonadota</taxon>
        <taxon>Gammaproteobacteria</taxon>
        <taxon>Lysobacterales</taxon>
        <taxon>Lysobacteraceae</taxon>
        <taxon>Luteimonas</taxon>
    </lineage>
</organism>
<dbReference type="InterPro" id="IPR012902">
    <property type="entry name" value="N_methyl_site"/>
</dbReference>
<keyword evidence="4" id="KW-1185">Reference proteome</keyword>
<proteinExistence type="predicted"/>
<dbReference type="Pfam" id="PF16732">
    <property type="entry name" value="ComP_DUS"/>
    <property type="match status" value="1"/>
</dbReference>
<dbReference type="Pfam" id="PF07963">
    <property type="entry name" value="N_methyl"/>
    <property type="match status" value="1"/>
</dbReference>
<dbReference type="PANTHER" id="PTHR30093">
    <property type="entry name" value="GENERAL SECRETION PATHWAY PROTEIN G"/>
    <property type="match status" value="1"/>
</dbReference>
<dbReference type="GO" id="GO:0043683">
    <property type="term" value="P:type IV pilus assembly"/>
    <property type="evidence" value="ECO:0007669"/>
    <property type="project" value="InterPro"/>
</dbReference>
<comment type="caution">
    <text evidence="3">The sequence shown here is derived from an EMBL/GenBank/DDBJ whole genome shotgun (WGS) entry which is preliminary data.</text>
</comment>
<evidence type="ECO:0000256" key="1">
    <source>
        <dbReference type="ARBA" id="ARBA00022481"/>
    </source>
</evidence>
<dbReference type="InterPro" id="IPR045584">
    <property type="entry name" value="Pilin-like"/>
</dbReference>
<dbReference type="SUPFAM" id="SSF54523">
    <property type="entry name" value="Pili subunits"/>
    <property type="match status" value="1"/>
</dbReference>
<dbReference type="PROSITE" id="PS00409">
    <property type="entry name" value="PROKAR_NTER_METHYL"/>
    <property type="match status" value="1"/>
</dbReference>
<protein>
    <submittedName>
        <fullName evidence="3">Type IV pilin protein</fullName>
    </submittedName>
</protein>
<dbReference type="AlphaFoldDB" id="A0A5C5U2Z2"/>
<keyword evidence="1" id="KW-0488">Methylation</keyword>
<keyword evidence="2" id="KW-1133">Transmembrane helix</keyword>
<dbReference type="NCBIfam" id="TIGR02532">
    <property type="entry name" value="IV_pilin_GFxxxE"/>
    <property type="match status" value="1"/>
</dbReference>